<dbReference type="GO" id="GO:0005886">
    <property type="term" value="C:plasma membrane"/>
    <property type="evidence" value="ECO:0007669"/>
    <property type="project" value="TreeGrafter"/>
</dbReference>
<gene>
    <name evidence="9" type="ORF">HK097_007135</name>
</gene>
<evidence type="ECO:0000256" key="7">
    <source>
        <dbReference type="SAM" id="MobiDB-lite"/>
    </source>
</evidence>
<keyword evidence="4 8" id="KW-0812">Transmembrane</keyword>
<evidence type="ECO:0000256" key="2">
    <source>
        <dbReference type="ARBA" id="ARBA00006175"/>
    </source>
</evidence>
<accession>A0AAD5SCE0</accession>
<dbReference type="GO" id="GO:0015254">
    <property type="term" value="F:glycerol channel activity"/>
    <property type="evidence" value="ECO:0007669"/>
    <property type="project" value="TreeGrafter"/>
</dbReference>
<dbReference type="AlphaFoldDB" id="A0AAD5SCE0"/>
<evidence type="ECO:0000256" key="1">
    <source>
        <dbReference type="ARBA" id="ARBA00004141"/>
    </source>
</evidence>
<evidence type="ECO:0000256" key="5">
    <source>
        <dbReference type="ARBA" id="ARBA00022989"/>
    </source>
</evidence>
<comment type="caution">
    <text evidence="9">The sequence shown here is derived from an EMBL/GenBank/DDBJ whole genome shotgun (WGS) entry which is preliminary data.</text>
</comment>
<feature type="transmembrane region" description="Helical" evidence="8">
    <location>
        <begin position="87"/>
        <end position="108"/>
    </location>
</feature>
<dbReference type="SUPFAM" id="SSF81338">
    <property type="entry name" value="Aquaporin-like"/>
    <property type="match status" value="2"/>
</dbReference>
<dbReference type="Proteomes" id="UP001212841">
    <property type="component" value="Unassembled WGS sequence"/>
</dbReference>
<dbReference type="PANTHER" id="PTHR43829">
    <property type="entry name" value="AQUAPORIN OR AQUAGLYCEROPORIN RELATED"/>
    <property type="match status" value="1"/>
</dbReference>
<evidence type="ECO:0008006" key="11">
    <source>
        <dbReference type="Google" id="ProtNLM"/>
    </source>
</evidence>
<dbReference type="PANTHER" id="PTHR43829:SF9">
    <property type="entry name" value="AQUAPORIN-9"/>
    <property type="match status" value="1"/>
</dbReference>
<feature type="region of interest" description="Disordered" evidence="7">
    <location>
        <begin position="262"/>
        <end position="289"/>
    </location>
</feature>
<evidence type="ECO:0000256" key="4">
    <source>
        <dbReference type="ARBA" id="ARBA00022692"/>
    </source>
</evidence>
<feature type="transmembrane region" description="Helical" evidence="8">
    <location>
        <begin position="365"/>
        <end position="386"/>
    </location>
</feature>
<keyword evidence="10" id="KW-1185">Reference proteome</keyword>
<evidence type="ECO:0000313" key="9">
    <source>
        <dbReference type="EMBL" id="KAJ3051863.1"/>
    </source>
</evidence>
<comment type="similarity">
    <text evidence="2">Belongs to the MIP/aquaporin (TC 1.A.8) family.</text>
</comment>
<feature type="transmembrane region" description="Helical" evidence="8">
    <location>
        <begin position="415"/>
        <end position="435"/>
    </location>
</feature>
<feature type="compositionally biased region" description="Polar residues" evidence="7">
    <location>
        <begin position="272"/>
        <end position="281"/>
    </location>
</feature>
<feature type="transmembrane region" description="Helical" evidence="8">
    <location>
        <begin position="327"/>
        <end position="345"/>
    </location>
</feature>
<keyword evidence="6 8" id="KW-0472">Membrane</keyword>
<dbReference type="Gene3D" id="1.20.1080.10">
    <property type="entry name" value="Glycerol uptake facilitator protein"/>
    <property type="match status" value="2"/>
</dbReference>
<protein>
    <recommendedName>
        <fullName evidence="11">Aquaporin</fullName>
    </recommendedName>
</protein>
<sequence>MAYTGPYSLSHRLLTEFLATLLALFTGLSLLANELLPKTKGHGLGFFGVAFGFGLAFGTAIAVFSYASAHLNPAMALALWIIGELSFVEMLATVAVEMVAGFVAGQLLRTRDSLSKSALRIASYRSQISTAPPISDQIRIAKYYLHLGQHAAPIPRKRKGVNVDDSTETLMKAVFGEQLKDLEYEDVPIPFAVQSVQHTQNQPSVVQFEDVEAGPGTKPPDSTAAIKRRHSIQVADLHRKLERMDKILLETQALTREPEDTSIIPSISDPSLNTASTTHQPIPTLPPAKPSPTAIPPLTKAAIIADQNTKLSIFCTRPAIWILPHNFLVELIGTCMLIFAALGIQKGFTPVGAIVPPVGKADVPVMISLLVMLCVLSLGGPTGFAANPARDLAPRFAHYVLPIAGKGPSEWQYGLVQSVAMLLGGAMGGGLYLAVKATLADL</sequence>
<proteinExistence type="inferred from homology"/>
<reference evidence="9" key="1">
    <citation type="submission" date="2020-05" db="EMBL/GenBank/DDBJ databases">
        <title>Phylogenomic resolution of chytrid fungi.</title>
        <authorList>
            <person name="Stajich J.E."/>
            <person name="Amses K."/>
            <person name="Simmons R."/>
            <person name="Seto K."/>
            <person name="Myers J."/>
            <person name="Bonds A."/>
            <person name="Quandt C.A."/>
            <person name="Barry K."/>
            <person name="Liu P."/>
            <person name="Grigoriev I."/>
            <person name="Longcore J.E."/>
            <person name="James T.Y."/>
        </authorList>
    </citation>
    <scope>NUCLEOTIDE SEQUENCE</scope>
    <source>
        <strain evidence="9">JEL0318</strain>
    </source>
</reference>
<dbReference type="InterPro" id="IPR023271">
    <property type="entry name" value="Aquaporin-like"/>
</dbReference>
<keyword evidence="5 8" id="KW-1133">Transmembrane helix</keyword>
<name>A0AAD5SCE0_9FUNG</name>
<evidence type="ECO:0000256" key="3">
    <source>
        <dbReference type="ARBA" id="ARBA00022448"/>
    </source>
</evidence>
<feature type="transmembrane region" description="Helical" evidence="8">
    <location>
        <begin position="13"/>
        <end position="32"/>
    </location>
</feature>
<feature type="compositionally biased region" description="Low complexity" evidence="7">
    <location>
        <begin position="262"/>
        <end position="271"/>
    </location>
</feature>
<dbReference type="InterPro" id="IPR050363">
    <property type="entry name" value="MIP/Aquaporin"/>
</dbReference>
<dbReference type="GO" id="GO:0015250">
    <property type="term" value="F:water channel activity"/>
    <property type="evidence" value="ECO:0007669"/>
    <property type="project" value="TreeGrafter"/>
</dbReference>
<dbReference type="InterPro" id="IPR000425">
    <property type="entry name" value="MIP"/>
</dbReference>
<keyword evidence="3" id="KW-0813">Transport</keyword>
<evidence type="ECO:0000313" key="10">
    <source>
        <dbReference type="Proteomes" id="UP001212841"/>
    </source>
</evidence>
<organism evidence="9 10">
    <name type="scientific">Rhizophlyctis rosea</name>
    <dbReference type="NCBI Taxonomy" id="64517"/>
    <lineage>
        <taxon>Eukaryota</taxon>
        <taxon>Fungi</taxon>
        <taxon>Fungi incertae sedis</taxon>
        <taxon>Chytridiomycota</taxon>
        <taxon>Chytridiomycota incertae sedis</taxon>
        <taxon>Chytridiomycetes</taxon>
        <taxon>Rhizophlyctidales</taxon>
        <taxon>Rhizophlyctidaceae</taxon>
        <taxon>Rhizophlyctis</taxon>
    </lineage>
</organism>
<comment type="subcellular location">
    <subcellularLocation>
        <location evidence="1">Membrane</location>
        <topology evidence="1">Multi-pass membrane protein</topology>
    </subcellularLocation>
</comment>
<dbReference type="Pfam" id="PF00230">
    <property type="entry name" value="MIP"/>
    <property type="match status" value="2"/>
</dbReference>
<dbReference type="EMBL" id="JADGJD010000350">
    <property type="protein sequence ID" value="KAJ3051863.1"/>
    <property type="molecule type" value="Genomic_DNA"/>
</dbReference>
<feature type="transmembrane region" description="Helical" evidence="8">
    <location>
        <begin position="44"/>
        <end position="67"/>
    </location>
</feature>
<evidence type="ECO:0000256" key="8">
    <source>
        <dbReference type="SAM" id="Phobius"/>
    </source>
</evidence>
<evidence type="ECO:0000256" key="6">
    <source>
        <dbReference type="ARBA" id="ARBA00023136"/>
    </source>
</evidence>